<dbReference type="Proteomes" id="UP000499080">
    <property type="component" value="Unassembled WGS sequence"/>
</dbReference>
<reference evidence="2 3" key="1">
    <citation type="journal article" date="2019" name="Sci. Rep.">
        <title>Orb-weaving spider Araneus ventricosus genome elucidates the spidroin gene catalogue.</title>
        <authorList>
            <person name="Kono N."/>
            <person name="Nakamura H."/>
            <person name="Ohtoshi R."/>
            <person name="Moran D.A.P."/>
            <person name="Shinohara A."/>
            <person name="Yoshida Y."/>
            <person name="Fujiwara M."/>
            <person name="Mori M."/>
            <person name="Tomita M."/>
            <person name="Arakawa K."/>
        </authorList>
    </citation>
    <scope>NUCLEOTIDE SEQUENCE [LARGE SCALE GENOMIC DNA]</scope>
</reference>
<keyword evidence="3" id="KW-1185">Reference proteome</keyword>
<sequence length="81" mass="9309">MEYLQSQQSSIPLIPFLFVTLVYCEKWSSVCDEMDGLGRPFRDHKSLENWHEIWGDRFEGGTVTARFLFSSHTSGNHASVV</sequence>
<name>A0A4Y2EN59_ARAVE</name>
<evidence type="ECO:0000256" key="1">
    <source>
        <dbReference type="SAM" id="SignalP"/>
    </source>
</evidence>
<gene>
    <name evidence="2" type="ORF">AVEN_238845_1</name>
</gene>
<feature type="chain" id="PRO_5021368433" evidence="1">
    <location>
        <begin position="25"/>
        <end position="81"/>
    </location>
</feature>
<accession>A0A4Y2EN59</accession>
<keyword evidence="1" id="KW-0732">Signal</keyword>
<evidence type="ECO:0000313" key="3">
    <source>
        <dbReference type="Proteomes" id="UP000499080"/>
    </source>
</evidence>
<organism evidence="2 3">
    <name type="scientific">Araneus ventricosus</name>
    <name type="common">Orbweaver spider</name>
    <name type="synonym">Epeira ventricosa</name>
    <dbReference type="NCBI Taxonomy" id="182803"/>
    <lineage>
        <taxon>Eukaryota</taxon>
        <taxon>Metazoa</taxon>
        <taxon>Ecdysozoa</taxon>
        <taxon>Arthropoda</taxon>
        <taxon>Chelicerata</taxon>
        <taxon>Arachnida</taxon>
        <taxon>Araneae</taxon>
        <taxon>Araneomorphae</taxon>
        <taxon>Entelegynae</taxon>
        <taxon>Araneoidea</taxon>
        <taxon>Araneidae</taxon>
        <taxon>Araneus</taxon>
    </lineage>
</organism>
<dbReference type="AlphaFoldDB" id="A0A4Y2EN59"/>
<protein>
    <submittedName>
        <fullName evidence="2">Uncharacterized protein</fullName>
    </submittedName>
</protein>
<dbReference type="EMBL" id="BGPR01000644">
    <property type="protein sequence ID" value="GBM29769.1"/>
    <property type="molecule type" value="Genomic_DNA"/>
</dbReference>
<evidence type="ECO:0000313" key="2">
    <source>
        <dbReference type="EMBL" id="GBM29769.1"/>
    </source>
</evidence>
<comment type="caution">
    <text evidence="2">The sequence shown here is derived from an EMBL/GenBank/DDBJ whole genome shotgun (WGS) entry which is preliminary data.</text>
</comment>
<proteinExistence type="predicted"/>
<feature type="signal peptide" evidence="1">
    <location>
        <begin position="1"/>
        <end position="24"/>
    </location>
</feature>